<keyword evidence="8" id="KW-1185">Reference proteome</keyword>
<evidence type="ECO:0000313" key="8">
    <source>
        <dbReference type="Proteomes" id="UP000586093"/>
    </source>
</evidence>
<comment type="subcellular location">
    <subcellularLocation>
        <location evidence="1">Cell membrane</location>
        <topology evidence="1">Multi-pass membrane protein</topology>
    </subcellularLocation>
</comment>
<accession>A0A839HPD5</accession>
<dbReference type="GO" id="GO:0015920">
    <property type="term" value="P:lipopolysaccharide transport"/>
    <property type="evidence" value="ECO:0007669"/>
    <property type="project" value="TreeGrafter"/>
</dbReference>
<dbReference type="EMBL" id="JACIVI010000001">
    <property type="protein sequence ID" value="MBB1161300.1"/>
    <property type="molecule type" value="Genomic_DNA"/>
</dbReference>
<keyword evidence="2" id="KW-1003">Cell membrane</keyword>
<evidence type="ECO:0000256" key="2">
    <source>
        <dbReference type="ARBA" id="ARBA00022475"/>
    </source>
</evidence>
<keyword evidence="3 6" id="KW-0812">Transmembrane</keyword>
<feature type="transmembrane region" description="Helical" evidence="6">
    <location>
        <begin position="318"/>
        <end position="339"/>
    </location>
</feature>
<keyword evidence="5 6" id="KW-0472">Membrane</keyword>
<comment type="caution">
    <text evidence="7">The sequence shown here is derived from an EMBL/GenBank/DDBJ whole genome shotgun (WGS) entry which is preliminary data.</text>
</comment>
<sequence length="376" mass="41258">MRTVRRLLHAELLGAIAFVTLAFLALFFFIDLVDDLDNLGRGGYGLHHALGYCLLLVPGHFYELFPIAVLIGAIYALARLAQSSEFTIMRTGGLGPGRALGLLGKLGLVFALLTFVVGDVVAPWADQQAETVHALWRGRAPHAGRDGAWLKDRAPAEPGERAEAGRFESVRIERIGNDGRMEGLRIYAFDAEGQLLSRLQAERGTLREGAWHLEGVRRIDWQPQGEGVGQHLPAEERLAELVWPSTLSPAVVAASITRTSSLSTLNLWRYMRHLSENAQAAQKPAIQFWKKALYPLACLVMLGLALPFAYLQARRGGVSLKVFGGILLGISFVLLNNVSTHLGLLREWTPWLAAGAPSAVYLLLSLAAFTWLVRTR</sequence>
<feature type="transmembrane region" description="Helical" evidence="6">
    <location>
        <begin position="351"/>
        <end position="373"/>
    </location>
</feature>
<evidence type="ECO:0000256" key="4">
    <source>
        <dbReference type="ARBA" id="ARBA00022989"/>
    </source>
</evidence>
<dbReference type="RefSeq" id="WP_182661969.1">
    <property type="nucleotide sequence ID" value="NZ_JACIVI010000001.1"/>
</dbReference>
<evidence type="ECO:0000313" key="7">
    <source>
        <dbReference type="EMBL" id="MBB1161300.1"/>
    </source>
</evidence>
<dbReference type="Proteomes" id="UP000586093">
    <property type="component" value="Unassembled WGS sequence"/>
</dbReference>
<dbReference type="PANTHER" id="PTHR33529:SF2">
    <property type="entry name" value="LIPOPOLYSACCHARIDE EXPORT SYSTEM PERMEASE PROTEIN LPTG"/>
    <property type="match status" value="1"/>
</dbReference>
<evidence type="ECO:0000256" key="6">
    <source>
        <dbReference type="SAM" id="Phobius"/>
    </source>
</evidence>
<feature type="transmembrane region" description="Helical" evidence="6">
    <location>
        <begin position="292"/>
        <end position="311"/>
    </location>
</feature>
<feature type="transmembrane region" description="Helical" evidence="6">
    <location>
        <begin position="12"/>
        <end position="30"/>
    </location>
</feature>
<evidence type="ECO:0000256" key="1">
    <source>
        <dbReference type="ARBA" id="ARBA00004651"/>
    </source>
</evidence>
<dbReference type="GO" id="GO:0055085">
    <property type="term" value="P:transmembrane transport"/>
    <property type="evidence" value="ECO:0007669"/>
    <property type="project" value="InterPro"/>
</dbReference>
<gene>
    <name evidence="7" type="primary">lptG</name>
    <name evidence="7" type="ORF">H4F90_04810</name>
</gene>
<evidence type="ECO:0000256" key="5">
    <source>
        <dbReference type="ARBA" id="ARBA00023136"/>
    </source>
</evidence>
<feature type="transmembrane region" description="Helical" evidence="6">
    <location>
        <begin position="102"/>
        <end position="125"/>
    </location>
</feature>
<protein>
    <submittedName>
        <fullName evidence="7">LPS export ABC transporter permease LptG</fullName>
    </submittedName>
</protein>
<evidence type="ECO:0000256" key="3">
    <source>
        <dbReference type="ARBA" id="ARBA00022692"/>
    </source>
</evidence>
<dbReference type="PANTHER" id="PTHR33529">
    <property type="entry name" value="SLR0882 PROTEIN-RELATED"/>
    <property type="match status" value="1"/>
</dbReference>
<keyword evidence="4 6" id="KW-1133">Transmembrane helix</keyword>
<dbReference type="GO" id="GO:0043190">
    <property type="term" value="C:ATP-binding cassette (ABC) transporter complex"/>
    <property type="evidence" value="ECO:0007669"/>
    <property type="project" value="InterPro"/>
</dbReference>
<proteinExistence type="predicted"/>
<dbReference type="InterPro" id="IPR005495">
    <property type="entry name" value="LptG/LptF_permease"/>
</dbReference>
<dbReference type="AlphaFoldDB" id="A0A839HPD5"/>
<reference evidence="7 8" key="1">
    <citation type="submission" date="2020-08" db="EMBL/GenBank/DDBJ databases">
        <title>Aquariorum lacteus gen. nov., sp. nov., a new member of the family Comamonadaceae, isolated from freshwater aquarium.</title>
        <authorList>
            <person name="Chun S.-J."/>
        </authorList>
    </citation>
    <scope>NUCLEOTIDE SEQUENCE [LARGE SCALE GENOMIC DNA]</scope>
    <source>
        <strain evidence="7 8">SJAQ100</strain>
    </source>
</reference>
<feature type="transmembrane region" description="Helical" evidence="6">
    <location>
        <begin position="64"/>
        <end position="81"/>
    </location>
</feature>
<dbReference type="NCBIfam" id="TIGR04408">
    <property type="entry name" value="LptG_lptG"/>
    <property type="match status" value="1"/>
</dbReference>
<dbReference type="Pfam" id="PF03739">
    <property type="entry name" value="LptF_LptG"/>
    <property type="match status" value="1"/>
</dbReference>
<organism evidence="7 8">
    <name type="scientific">Aquariibacter albus</name>
    <dbReference type="NCBI Taxonomy" id="2759899"/>
    <lineage>
        <taxon>Bacteria</taxon>
        <taxon>Pseudomonadati</taxon>
        <taxon>Pseudomonadota</taxon>
        <taxon>Betaproteobacteria</taxon>
        <taxon>Burkholderiales</taxon>
        <taxon>Sphaerotilaceae</taxon>
        <taxon>Aquariibacter</taxon>
    </lineage>
</organism>
<name>A0A839HPD5_9BURK</name>
<dbReference type="InterPro" id="IPR030923">
    <property type="entry name" value="LptG"/>
</dbReference>